<comment type="caution">
    <text evidence="1">The sequence shown here is derived from an EMBL/GenBank/DDBJ whole genome shotgun (WGS) entry which is preliminary data.</text>
</comment>
<dbReference type="OrthoDB" id="9007891at2"/>
<reference evidence="1 2" key="1">
    <citation type="submission" date="2018-08" db="EMBL/GenBank/DDBJ databases">
        <title>Paraburkholderia sp. DHOM06 isolated from forest soil.</title>
        <authorList>
            <person name="Gao Z.-H."/>
            <person name="Qiu L.-H."/>
        </authorList>
    </citation>
    <scope>NUCLEOTIDE SEQUENCE [LARGE SCALE GENOMIC DNA]</scope>
    <source>
        <strain evidence="1 2">DHOM06</strain>
    </source>
</reference>
<dbReference type="Proteomes" id="UP000256838">
    <property type="component" value="Unassembled WGS sequence"/>
</dbReference>
<keyword evidence="2" id="KW-1185">Reference proteome</keyword>
<evidence type="ECO:0000313" key="2">
    <source>
        <dbReference type="Proteomes" id="UP000256838"/>
    </source>
</evidence>
<dbReference type="AlphaFoldDB" id="A0A3D8JTU9"/>
<proteinExistence type="predicted"/>
<evidence type="ECO:0000313" key="1">
    <source>
        <dbReference type="EMBL" id="RDU96478.1"/>
    </source>
</evidence>
<dbReference type="EMBL" id="QRGA01000014">
    <property type="protein sequence ID" value="RDU96478.1"/>
    <property type="molecule type" value="Genomic_DNA"/>
</dbReference>
<accession>A0A3D8JTU9</accession>
<name>A0A3D8JTU9_9BURK</name>
<organism evidence="1 2">
    <name type="scientific">Trinickia dinghuensis</name>
    <dbReference type="NCBI Taxonomy" id="2291023"/>
    <lineage>
        <taxon>Bacteria</taxon>
        <taxon>Pseudomonadati</taxon>
        <taxon>Pseudomonadota</taxon>
        <taxon>Betaproteobacteria</taxon>
        <taxon>Burkholderiales</taxon>
        <taxon>Burkholderiaceae</taxon>
        <taxon>Trinickia</taxon>
    </lineage>
</organism>
<sequence>MQNPSKVDCITILSAARELGDDALLHLDARTLGLTRNAMETAAAFLIERACFKHHRNGDGHYAVGGLSLQGKLRLDQFVNG</sequence>
<dbReference type="RefSeq" id="WP_115535927.1">
    <property type="nucleotide sequence ID" value="NZ_QRGA01000014.1"/>
</dbReference>
<protein>
    <submittedName>
        <fullName evidence="1">Uncharacterized protein</fullName>
    </submittedName>
</protein>
<gene>
    <name evidence="1" type="ORF">DWV00_23045</name>
</gene>